<reference evidence="2 3" key="1">
    <citation type="submission" date="2019-03" db="EMBL/GenBank/DDBJ databases">
        <title>First draft genome of Liparis tanakae, snailfish: a comprehensive survey of snailfish specific genes.</title>
        <authorList>
            <person name="Kim W."/>
            <person name="Song I."/>
            <person name="Jeong J.-H."/>
            <person name="Kim D."/>
            <person name="Kim S."/>
            <person name="Ryu S."/>
            <person name="Song J.Y."/>
            <person name="Lee S.K."/>
        </authorList>
    </citation>
    <scope>NUCLEOTIDE SEQUENCE [LARGE SCALE GENOMIC DNA]</scope>
    <source>
        <tissue evidence="2">Muscle</tissue>
    </source>
</reference>
<evidence type="ECO:0000256" key="1">
    <source>
        <dbReference type="SAM" id="MobiDB-lite"/>
    </source>
</evidence>
<name>A0A4Z2GUE6_9TELE</name>
<dbReference type="OrthoDB" id="10592982at2759"/>
<keyword evidence="3" id="KW-1185">Reference proteome</keyword>
<dbReference type="EMBL" id="SRLO01000434">
    <property type="protein sequence ID" value="TNN56224.1"/>
    <property type="molecule type" value="Genomic_DNA"/>
</dbReference>
<evidence type="ECO:0000313" key="3">
    <source>
        <dbReference type="Proteomes" id="UP000314294"/>
    </source>
</evidence>
<comment type="caution">
    <text evidence="2">The sequence shown here is derived from an EMBL/GenBank/DDBJ whole genome shotgun (WGS) entry which is preliminary data.</text>
</comment>
<proteinExistence type="predicted"/>
<dbReference type="Proteomes" id="UP000314294">
    <property type="component" value="Unassembled WGS sequence"/>
</dbReference>
<protein>
    <submittedName>
        <fullName evidence="2">Uncharacterized protein</fullName>
    </submittedName>
</protein>
<evidence type="ECO:0000313" key="2">
    <source>
        <dbReference type="EMBL" id="TNN56224.1"/>
    </source>
</evidence>
<gene>
    <name evidence="2" type="ORF">EYF80_033600</name>
</gene>
<accession>A0A4Z2GUE6</accession>
<dbReference type="AlphaFoldDB" id="A0A4Z2GUE6"/>
<feature type="region of interest" description="Disordered" evidence="1">
    <location>
        <begin position="84"/>
        <end position="109"/>
    </location>
</feature>
<sequence>MFISASEEWFSGGRRVPVGVLPVSVPVSHGRVPVSAGRGFFFSSLPGHRAPSLGIGGPVSPSGHGAVYVSKPRPSTLQDVAQALGQTKSDAHPSPSCSMKTSSPSSAAEAIPVEVVTMGTDWDAMLSPPSGGRDSVNTVTDREARCSTLSFKAKRIEPS</sequence>
<feature type="compositionally biased region" description="Low complexity" evidence="1">
    <location>
        <begin position="93"/>
        <end position="106"/>
    </location>
</feature>
<organism evidence="2 3">
    <name type="scientific">Liparis tanakae</name>
    <name type="common">Tanaka's snailfish</name>
    <dbReference type="NCBI Taxonomy" id="230148"/>
    <lineage>
        <taxon>Eukaryota</taxon>
        <taxon>Metazoa</taxon>
        <taxon>Chordata</taxon>
        <taxon>Craniata</taxon>
        <taxon>Vertebrata</taxon>
        <taxon>Euteleostomi</taxon>
        <taxon>Actinopterygii</taxon>
        <taxon>Neopterygii</taxon>
        <taxon>Teleostei</taxon>
        <taxon>Neoteleostei</taxon>
        <taxon>Acanthomorphata</taxon>
        <taxon>Eupercaria</taxon>
        <taxon>Perciformes</taxon>
        <taxon>Cottioidei</taxon>
        <taxon>Cottales</taxon>
        <taxon>Liparidae</taxon>
        <taxon>Liparis</taxon>
    </lineage>
</organism>